<evidence type="ECO:0000256" key="1">
    <source>
        <dbReference type="ARBA" id="ARBA00022801"/>
    </source>
</evidence>
<keyword evidence="5" id="KW-1185">Reference proteome</keyword>
<name>A0AAW8HBW1_9ENTR</name>
<dbReference type="InterPro" id="IPR050300">
    <property type="entry name" value="GDXG_lipolytic_enzyme"/>
</dbReference>
<evidence type="ECO:0000313" key="4">
    <source>
        <dbReference type="EMBL" id="MDQ2257392.1"/>
    </source>
</evidence>
<sequence>MNRRHFLMGLAAAAALPHRAFAAFAPEQFMQIPLWNGPPPGGGGPTGPRIASPSGAIRHISEPDLSVLTPRARNEHGVLIAAGGGYKQIQTGKEALPAAHWLVARGYTAYILTYRLPAEGWHDGDRVALQDAQRALRIIRQREKQVSVLGFSAGGHLMGMAATRPDFRTYPARDEIDEQTARPDRAALIYPVITLEKPYTHTSTHKILVGPHACATEEAAWSVQNFVSPDTPPCFIVQAKDDPLSDPHNSLIMYDACVANHVPAELHRYPTGGHGFGMGRPGTETAAWPGEYARWLGRKPV</sequence>
<dbReference type="GO" id="GO:0016787">
    <property type="term" value="F:hydrolase activity"/>
    <property type="evidence" value="ECO:0007669"/>
    <property type="project" value="UniProtKB-KW"/>
</dbReference>
<reference evidence="4 5" key="1">
    <citation type="submission" date="2023-08" db="EMBL/GenBank/DDBJ databases">
        <authorList>
            <person name="Dale J."/>
        </authorList>
    </citation>
    <scope>NUCLEOTIDE SEQUENCE [LARGE SCALE GENOMIC DNA]</scope>
    <source>
        <strain evidence="4 5">2023EL-00788</strain>
    </source>
</reference>
<evidence type="ECO:0000256" key="2">
    <source>
        <dbReference type="SAM" id="SignalP"/>
    </source>
</evidence>
<dbReference type="InterPro" id="IPR029058">
    <property type="entry name" value="AB_hydrolase_fold"/>
</dbReference>
<dbReference type="InterPro" id="IPR049492">
    <property type="entry name" value="BD-FAE-like_dom"/>
</dbReference>
<feature type="signal peptide" evidence="2">
    <location>
        <begin position="1"/>
        <end position="22"/>
    </location>
</feature>
<accession>A0AAW8HBW1</accession>
<dbReference type="SUPFAM" id="SSF53474">
    <property type="entry name" value="alpha/beta-Hydrolases"/>
    <property type="match status" value="1"/>
</dbReference>
<evidence type="ECO:0000313" key="5">
    <source>
        <dbReference type="Proteomes" id="UP001225042"/>
    </source>
</evidence>
<keyword evidence="2" id="KW-0732">Signal</keyword>
<dbReference type="Gene3D" id="3.40.50.1820">
    <property type="entry name" value="alpha/beta hydrolase"/>
    <property type="match status" value="1"/>
</dbReference>
<dbReference type="RefSeq" id="WP_306683526.1">
    <property type="nucleotide sequence ID" value="NZ_JAVDKR010000005.1"/>
</dbReference>
<organism evidence="4 5">
    <name type="scientific">Enterobacter soli</name>
    <dbReference type="NCBI Taxonomy" id="885040"/>
    <lineage>
        <taxon>Bacteria</taxon>
        <taxon>Pseudomonadati</taxon>
        <taxon>Pseudomonadota</taxon>
        <taxon>Gammaproteobacteria</taxon>
        <taxon>Enterobacterales</taxon>
        <taxon>Enterobacteriaceae</taxon>
        <taxon>Enterobacter</taxon>
    </lineage>
</organism>
<gene>
    <name evidence="4" type="ORF">RBJ67_14765</name>
</gene>
<keyword evidence="1 4" id="KW-0378">Hydrolase</keyword>
<proteinExistence type="predicted"/>
<feature type="chain" id="PRO_5043319952" evidence="2">
    <location>
        <begin position="23"/>
        <end position="301"/>
    </location>
</feature>
<dbReference type="AlphaFoldDB" id="A0AAW8HBW1"/>
<feature type="domain" description="BD-FAE-like" evidence="3">
    <location>
        <begin position="78"/>
        <end position="254"/>
    </location>
</feature>
<protein>
    <submittedName>
        <fullName evidence="4">Alpha/beta hydrolase</fullName>
    </submittedName>
</protein>
<comment type="caution">
    <text evidence="4">The sequence shown here is derived from an EMBL/GenBank/DDBJ whole genome shotgun (WGS) entry which is preliminary data.</text>
</comment>
<evidence type="ECO:0000259" key="3">
    <source>
        <dbReference type="Pfam" id="PF20434"/>
    </source>
</evidence>
<dbReference type="PANTHER" id="PTHR48081:SF6">
    <property type="entry name" value="PEPTIDASE S9 PROLYL OLIGOPEPTIDASE CATALYTIC DOMAIN-CONTAINING PROTEIN"/>
    <property type="match status" value="1"/>
</dbReference>
<dbReference type="PANTHER" id="PTHR48081">
    <property type="entry name" value="AB HYDROLASE SUPERFAMILY PROTEIN C4A8.06C"/>
    <property type="match status" value="1"/>
</dbReference>
<dbReference type="Pfam" id="PF20434">
    <property type="entry name" value="BD-FAE"/>
    <property type="match status" value="1"/>
</dbReference>
<dbReference type="Proteomes" id="UP001225042">
    <property type="component" value="Unassembled WGS sequence"/>
</dbReference>
<dbReference type="EMBL" id="JAVDKS010000006">
    <property type="protein sequence ID" value="MDQ2257392.1"/>
    <property type="molecule type" value="Genomic_DNA"/>
</dbReference>